<proteinExistence type="predicted"/>
<dbReference type="RefSeq" id="WP_004383720.1">
    <property type="nucleotide sequence ID" value="NZ_GG698714.1"/>
</dbReference>
<evidence type="ECO:0000313" key="2">
    <source>
        <dbReference type="Proteomes" id="UP000003327"/>
    </source>
</evidence>
<dbReference type="Proteomes" id="UP000003327">
    <property type="component" value="Unassembled WGS sequence"/>
</dbReference>
<sequence length="67" mass="8508">ENYLFMDVHNMEAYVKYNYFHKEQHPRYTPNPFCPASLYYNKEQDFYFSTPLYFIYRIIRYLLQLCR</sequence>
<dbReference type="AlphaFoldDB" id="C9MQX3"/>
<comment type="caution">
    <text evidence="1">The sequence shown here is derived from an EMBL/GenBank/DDBJ whole genome shotgun (WGS) entry which is preliminary data.</text>
</comment>
<dbReference type="EMBL" id="ACVA01000047">
    <property type="protein sequence ID" value="EEX18238.1"/>
    <property type="molecule type" value="Genomic_DNA"/>
</dbReference>
<feature type="non-terminal residue" evidence="1">
    <location>
        <position position="1"/>
    </location>
</feature>
<gene>
    <name evidence="1" type="ORF">HMPREF0973_02023</name>
</gene>
<protein>
    <submittedName>
        <fullName evidence="1">Uncharacterized protein</fullName>
    </submittedName>
</protein>
<accession>C9MQX3</accession>
<dbReference type="HOGENOM" id="CLU_2800121_0_0_10"/>
<name>C9MQX3_9BACT</name>
<evidence type="ECO:0000313" key="1">
    <source>
        <dbReference type="EMBL" id="EEX18238.1"/>
    </source>
</evidence>
<reference evidence="1 2" key="1">
    <citation type="submission" date="2009-09" db="EMBL/GenBank/DDBJ databases">
        <authorList>
            <person name="Weinstock G."/>
            <person name="Sodergren E."/>
            <person name="Clifton S."/>
            <person name="Fulton L."/>
            <person name="Fulton B."/>
            <person name="Courtney L."/>
            <person name="Fronick C."/>
            <person name="Harrison M."/>
            <person name="Strong C."/>
            <person name="Farmer C."/>
            <person name="Delahaunty K."/>
            <person name="Markovic C."/>
            <person name="Hall O."/>
            <person name="Minx P."/>
            <person name="Tomlinson C."/>
            <person name="Mitreva M."/>
            <person name="Nelson J."/>
            <person name="Hou S."/>
            <person name="Wollam A."/>
            <person name="Pepin K.H."/>
            <person name="Johnson M."/>
            <person name="Bhonagiri V."/>
            <person name="Nash W.E."/>
            <person name="Warren W."/>
            <person name="Chinwalla A."/>
            <person name="Mardis E.R."/>
            <person name="Wilson R.K."/>
        </authorList>
    </citation>
    <scope>NUCLEOTIDE SEQUENCE [LARGE SCALE GENOMIC DNA]</scope>
    <source>
        <strain evidence="1 2">F0319</strain>
    </source>
</reference>
<organism evidence="1 2">
    <name type="scientific">Prevotella veroralis F0319</name>
    <dbReference type="NCBI Taxonomy" id="649761"/>
    <lineage>
        <taxon>Bacteria</taxon>
        <taxon>Pseudomonadati</taxon>
        <taxon>Bacteroidota</taxon>
        <taxon>Bacteroidia</taxon>
        <taxon>Bacteroidales</taxon>
        <taxon>Prevotellaceae</taxon>
        <taxon>Prevotella</taxon>
    </lineage>
</organism>
<keyword evidence="2" id="KW-1185">Reference proteome</keyword>